<protein>
    <submittedName>
        <fullName evidence="2">Uncharacterized protein</fullName>
    </submittedName>
</protein>
<organism evidence="2 3">
    <name type="scientific">Immersiella caudata</name>
    <dbReference type="NCBI Taxonomy" id="314043"/>
    <lineage>
        <taxon>Eukaryota</taxon>
        <taxon>Fungi</taxon>
        <taxon>Dikarya</taxon>
        <taxon>Ascomycota</taxon>
        <taxon>Pezizomycotina</taxon>
        <taxon>Sordariomycetes</taxon>
        <taxon>Sordariomycetidae</taxon>
        <taxon>Sordariales</taxon>
        <taxon>Lasiosphaeriaceae</taxon>
        <taxon>Immersiella</taxon>
    </lineage>
</organism>
<sequence>MTRRRREALGSLSQLCLVRKMLRNLVRPLLYEECVFGEPYDDMVDPIDIGRLKAFIGTIIRRPHLASLIKTAYASIAASYLPWALFGLMLNFEYMAYRLPRDTANISWDLNLVHSPHSAQFNVYRSGTANSWLENSGRYMEELILMPPRHHGGSRWKHLYDITRHHWRTNGDDFLNQPQIYYTYNSEYQSNQDIVFNLQTQAVGSL</sequence>
<feature type="transmembrane region" description="Helical" evidence="1">
    <location>
        <begin position="72"/>
        <end position="92"/>
    </location>
</feature>
<reference evidence="2" key="1">
    <citation type="submission" date="2023-06" db="EMBL/GenBank/DDBJ databases">
        <title>Genome-scale phylogeny and comparative genomics of the fungal order Sordariales.</title>
        <authorList>
            <consortium name="Lawrence Berkeley National Laboratory"/>
            <person name="Hensen N."/>
            <person name="Bonometti L."/>
            <person name="Westerberg I."/>
            <person name="Brannstrom I.O."/>
            <person name="Guillou S."/>
            <person name="Cros-Aarteil S."/>
            <person name="Calhoun S."/>
            <person name="Haridas S."/>
            <person name="Kuo A."/>
            <person name="Mondo S."/>
            <person name="Pangilinan J."/>
            <person name="Riley R."/>
            <person name="Labutti K."/>
            <person name="Andreopoulos B."/>
            <person name="Lipzen A."/>
            <person name="Chen C."/>
            <person name="Yanf M."/>
            <person name="Daum C."/>
            <person name="Ng V."/>
            <person name="Clum A."/>
            <person name="Steindorff A."/>
            <person name="Ohm R."/>
            <person name="Martin F."/>
            <person name="Silar P."/>
            <person name="Natvig D."/>
            <person name="Lalanne C."/>
            <person name="Gautier V."/>
            <person name="Ament-Velasquez S.L."/>
            <person name="Kruys A."/>
            <person name="Hutchinson M.I."/>
            <person name="Powell A.J."/>
            <person name="Barry K."/>
            <person name="Miller A.N."/>
            <person name="Grigoriev I.V."/>
            <person name="Debuchy R."/>
            <person name="Gladieux P."/>
            <person name="Thoren M.H."/>
            <person name="Johannesson H."/>
        </authorList>
    </citation>
    <scope>NUCLEOTIDE SEQUENCE</scope>
    <source>
        <strain evidence="2">CBS 606.72</strain>
    </source>
</reference>
<evidence type="ECO:0000256" key="1">
    <source>
        <dbReference type="SAM" id="Phobius"/>
    </source>
</evidence>
<keyword evidence="1" id="KW-0812">Transmembrane</keyword>
<evidence type="ECO:0000313" key="3">
    <source>
        <dbReference type="Proteomes" id="UP001175000"/>
    </source>
</evidence>
<comment type="caution">
    <text evidence="2">The sequence shown here is derived from an EMBL/GenBank/DDBJ whole genome shotgun (WGS) entry which is preliminary data.</text>
</comment>
<keyword evidence="1" id="KW-1133">Transmembrane helix</keyword>
<keyword evidence="3" id="KW-1185">Reference proteome</keyword>
<dbReference type="Proteomes" id="UP001175000">
    <property type="component" value="Unassembled WGS sequence"/>
</dbReference>
<dbReference type="EMBL" id="JAULSU010000001">
    <property type="protein sequence ID" value="KAK0631446.1"/>
    <property type="molecule type" value="Genomic_DNA"/>
</dbReference>
<name>A0AA40CAD4_9PEZI</name>
<dbReference type="AlphaFoldDB" id="A0AA40CAD4"/>
<proteinExistence type="predicted"/>
<accession>A0AA40CAD4</accession>
<gene>
    <name evidence="2" type="ORF">B0T14DRAFT_549259</name>
</gene>
<keyword evidence="1" id="KW-0472">Membrane</keyword>
<evidence type="ECO:0000313" key="2">
    <source>
        <dbReference type="EMBL" id="KAK0631446.1"/>
    </source>
</evidence>